<keyword evidence="1" id="KW-0812">Transmembrane</keyword>
<reference evidence="2" key="2">
    <citation type="submission" date="2022-06" db="UniProtKB">
        <authorList>
            <consortium name="EnsemblMetazoa"/>
        </authorList>
    </citation>
    <scope>IDENTIFICATION</scope>
</reference>
<evidence type="ECO:0000256" key="1">
    <source>
        <dbReference type="SAM" id="Phobius"/>
    </source>
</evidence>
<reference evidence="3" key="1">
    <citation type="submission" date="2013-10" db="EMBL/GenBank/DDBJ databases">
        <title>Genome sequencing of Onchocerca volvulus.</title>
        <authorList>
            <person name="Cotton J."/>
            <person name="Tsai J."/>
            <person name="Stanley E."/>
            <person name="Tracey A."/>
            <person name="Holroyd N."/>
            <person name="Lustigman S."/>
            <person name="Berriman M."/>
        </authorList>
    </citation>
    <scope>NUCLEOTIDE SEQUENCE</scope>
</reference>
<keyword evidence="3" id="KW-1185">Reference proteome</keyword>
<evidence type="ECO:0000313" key="3">
    <source>
        <dbReference type="Proteomes" id="UP000024404"/>
    </source>
</evidence>
<proteinExistence type="predicted"/>
<sequence length="61" mass="7302">MCVSYIVILVILYLLSKLTVTDYVFRFMLASQTLVLMRYEIQNFCDIKYHVVPQDRLLHCK</sequence>
<feature type="transmembrane region" description="Helical" evidence="1">
    <location>
        <begin position="6"/>
        <end position="29"/>
    </location>
</feature>
<dbReference type="EMBL" id="CMVM020000146">
    <property type="status" value="NOT_ANNOTATED_CDS"/>
    <property type="molecule type" value="Genomic_DNA"/>
</dbReference>
<organism evidence="2 3">
    <name type="scientific">Onchocerca volvulus</name>
    <dbReference type="NCBI Taxonomy" id="6282"/>
    <lineage>
        <taxon>Eukaryota</taxon>
        <taxon>Metazoa</taxon>
        <taxon>Ecdysozoa</taxon>
        <taxon>Nematoda</taxon>
        <taxon>Chromadorea</taxon>
        <taxon>Rhabditida</taxon>
        <taxon>Spirurina</taxon>
        <taxon>Spiruromorpha</taxon>
        <taxon>Filarioidea</taxon>
        <taxon>Onchocercidae</taxon>
        <taxon>Onchocerca</taxon>
    </lineage>
</organism>
<accession>A0A8R1TTM1</accession>
<name>A0A8R1TTM1_ONCVO</name>
<dbReference type="AlphaFoldDB" id="A0A8R1TTM1"/>
<dbReference type="Proteomes" id="UP000024404">
    <property type="component" value="Unassembled WGS sequence"/>
</dbReference>
<evidence type="ECO:0000313" key="2">
    <source>
        <dbReference type="EnsemblMetazoa" id="OVOC4901.1"/>
    </source>
</evidence>
<protein>
    <submittedName>
        <fullName evidence="2">Uncharacterized protein</fullName>
    </submittedName>
</protein>
<dbReference type="EnsemblMetazoa" id="OVOC4901.1">
    <property type="protein sequence ID" value="OVOC4901.1"/>
    <property type="gene ID" value="WBGene00241710"/>
</dbReference>
<keyword evidence="1" id="KW-0472">Membrane</keyword>
<keyword evidence="1" id="KW-1133">Transmembrane helix</keyword>